<reference evidence="4 5" key="1">
    <citation type="submission" date="2016-05" db="EMBL/GenBank/DDBJ databases">
        <title>Comparative analysis of secretome profiles of manganese(II)-oxidizing ascomycete fungi.</title>
        <authorList>
            <consortium name="DOE Joint Genome Institute"/>
            <person name="Zeiner C.A."/>
            <person name="Purvine S.O."/>
            <person name="Zink E.M."/>
            <person name="Wu S."/>
            <person name="Pasa-Tolic L."/>
            <person name="Chaput D.L."/>
            <person name="Haridas S."/>
            <person name="Grigoriev I.V."/>
            <person name="Santelli C.M."/>
            <person name="Hansel C.M."/>
        </authorList>
    </citation>
    <scope>NUCLEOTIDE SEQUENCE [LARGE SCALE GENOMIC DNA]</scope>
    <source>
        <strain evidence="4 5">AP3s5-JAC2a</strain>
    </source>
</reference>
<dbReference type="Gene3D" id="3.40.50.720">
    <property type="entry name" value="NAD(P)-binding Rossmann-like Domain"/>
    <property type="match status" value="1"/>
</dbReference>
<dbReference type="PANTHER" id="PTHR10366:SF564">
    <property type="entry name" value="STEROL-4-ALPHA-CARBOXYLATE 3-DEHYDROGENASE, DECARBOXYLATING"/>
    <property type="match status" value="1"/>
</dbReference>
<sequence>MSTKPLILLTGATGHIGFRTLVVALRANYAVRVAIRKPDQEAKIRNASSIQPYLSSLSFALVPNMAAPSAFSSAIKGATYVIHVASPIPMKPDVQVLLGEGKTFREVMYDPAVKGTLEVLRAAAGEQGVRRVVITASGNILACTVGVPDCKPTDIRPCPTDEEADAMTVPGVAYKTSKILAVSAAQKFMEEEDRGFDMVITCPGYVQGAHELAGSVEELRTSTSQATVDIATGQELGMPPLAPPLYNQIWVEDVARAHVEALANANVKADDVLVLAGNGPHSTSWEEVGKMVAEMFGKEVEEGVLKPKMDQKGFSMPFDGSGTEEKLGFQFAPAEVWVKETVAQYLQLRGTETA</sequence>
<comment type="similarity">
    <text evidence="2">Belongs to the NAD(P)-dependent epimerase/dehydratase family. Dihydroflavonol-4-reductase subfamily.</text>
</comment>
<dbReference type="Pfam" id="PF01370">
    <property type="entry name" value="Epimerase"/>
    <property type="match status" value="1"/>
</dbReference>
<evidence type="ECO:0000256" key="1">
    <source>
        <dbReference type="ARBA" id="ARBA00023002"/>
    </source>
</evidence>
<dbReference type="InterPro" id="IPR050425">
    <property type="entry name" value="NAD(P)_dehydrat-like"/>
</dbReference>
<evidence type="ECO:0000313" key="5">
    <source>
        <dbReference type="Proteomes" id="UP000077069"/>
    </source>
</evidence>
<accession>A0A177CGF2</accession>
<dbReference type="GeneID" id="28761635"/>
<dbReference type="STRING" id="1460663.A0A177CGF2"/>
<evidence type="ECO:0000313" key="4">
    <source>
        <dbReference type="EMBL" id="OAG06665.1"/>
    </source>
</evidence>
<feature type="domain" description="NAD-dependent epimerase/dehydratase" evidence="3">
    <location>
        <begin position="7"/>
        <end position="269"/>
    </location>
</feature>
<keyword evidence="5" id="KW-1185">Reference proteome</keyword>
<dbReference type="GO" id="GO:0016616">
    <property type="term" value="F:oxidoreductase activity, acting on the CH-OH group of donors, NAD or NADP as acceptor"/>
    <property type="evidence" value="ECO:0007669"/>
    <property type="project" value="TreeGrafter"/>
</dbReference>
<dbReference type="PANTHER" id="PTHR10366">
    <property type="entry name" value="NAD DEPENDENT EPIMERASE/DEHYDRATASE"/>
    <property type="match status" value="1"/>
</dbReference>
<organism evidence="4 5">
    <name type="scientific">Paraphaeosphaeria sporulosa</name>
    <dbReference type="NCBI Taxonomy" id="1460663"/>
    <lineage>
        <taxon>Eukaryota</taxon>
        <taxon>Fungi</taxon>
        <taxon>Dikarya</taxon>
        <taxon>Ascomycota</taxon>
        <taxon>Pezizomycotina</taxon>
        <taxon>Dothideomycetes</taxon>
        <taxon>Pleosporomycetidae</taxon>
        <taxon>Pleosporales</taxon>
        <taxon>Massarineae</taxon>
        <taxon>Didymosphaeriaceae</taxon>
        <taxon>Paraphaeosphaeria</taxon>
    </lineage>
</organism>
<proteinExistence type="inferred from homology"/>
<evidence type="ECO:0000256" key="2">
    <source>
        <dbReference type="ARBA" id="ARBA00023445"/>
    </source>
</evidence>
<dbReference type="RefSeq" id="XP_018037030.1">
    <property type="nucleotide sequence ID" value="XM_018178149.1"/>
</dbReference>
<dbReference type="SUPFAM" id="SSF51735">
    <property type="entry name" value="NAD(P)-binding Rossmann-fold domains"/>
    <property type="match status" value="1"/>
</dbReference>
<dbReference type="EMBL" id="KV441551">
    <property type="protein sequence ID" value="OAG06665.1"/>
    <property type="molecule type" value="Genomic_DNA"/>
</dbReference>
<dbReference type="InterPro" id="IPR036291">
    <property type="entry name" value="NAD(P)-bd_dom_sf"/>
</dbReference>
<dbReference type="InParanoid" id="A0A177CGF2"/>
<evidence type="ECO:0000259" key="3">
    <source>
        <dbReference type="Pfam" id="PF01370"/>
    </source>
</evidence>
<name>A0A177CGF2_9PLEO</name>
<protein>
    <submittedName>
        <fullName evidence="4">NAD(P)-binding protein</fullName>
    </submittedName>
</protein>
<dbReference type="OrthoDB" id="2735536at2759"/>
<dbReference type="InterPro" id="IPR001509">
    <property type="entry name" value="Epimerase_deHydtase"/>
</dbReference>
<gene>
    <name evidence="4" type="ORF">CC84DRAFT_1163003</name>
</gene>
<keyword evidence="1" id="KW-0560">Oxidoreductase</keyword>
<dbReference type="Proteomes" id="UP000077069">
    <property type="component" value="Unassembled WGS sequence"/>
</dbReference>
<dbReference type="AlphaFoldDB" id="A0A177CGF2"/>